<dbReference type="InterPro" id="IPR012902">
    <property type="entry name" value="N_methyl_site"/>
</dbReference>
<evidence type="ECO:0000256" key="1">
    <source>
        <dbReference type="SAM" id="Phobius"/>
    </source>
</evidence>
<keyword evidence="3" id="KW-1185">Reference proteome</keyword>
<evidence type="ECO:0000313" key="3">
    <source>
        <dbReference type="Proteomes" id="UP000721844"/>
    </source>
</evidence>
<sequence length="215" mass="23408">MTSRTRMAGFTLVEVMVGLALLAMLMTVILSAIRIGTGIWTRAEFQADDLDAMTAVQNLLRRTIESAQPAFASSKPADQSILFAGGPATLRLVAPMPGSNNLGSWTLLTLHLVQDGKDKALTLSWDEAGRSHQDWLLDQVTELDLSYFGAALASTAPQWSKQWARADRLPALIRLHIVRSPAWPVWPDLIAATPVNANATCLSDSAGKDCRRITR</sequence>
<keyword evidence="1" id="KW-0812">Transmembrane</keyword>
<dbReference type="RefSeq" id="WP_227308148.1">
    <property type="nucleotide sequence ID" value="NZ_JAESVA010000004.1"/>
</dbReference>
<proteinExistence type="predicted"/>
<evidence type="ECO:0000313" key="2">
    <source>
        <dbReference type="EMBL" id="MCB8881479.1"/>
    </source>
</evidence>
<dbReference type="AlphaFoldDB" id="A0A963Z2D9"/>
<name>A0A963Z2D9_9PROT</name>
<organism evidence="2 3">
    <name type="scientific">Acidisoma cellulosilyticum</name>
    <dbReference type="NCBI Taxonomy" id="2802395"/>
    <lineage>
        <taxon>Bacteria</taxon>
        <taxon>Pseudomonadati</taxon>
        <taxon>Pseudomonadota</taxon>
        <taxon>Alphaproteobacteria</taxon>
        <taxon>Acetobacterales</taxon>
        <taxon>Acidocellaceae</taxon>
        <taxon>Acidisoma</taxon>
    </lineage>
</organism>
<dbReference type="PROSITE" id="PS00409">
    <property type="entry name" value="PROKAR_NTER_METHYL"/>
    <property type="match status" value="1"/>
</dbReference>
<dbReference type="NCBIfam" id="TIGR02532">
    <property type="entry name" value="IV_pilin_GFxxxE"/>
    <property type="match status" value="1"/>
</dbReference>
<reference evidence="2 3" key="1">
    <citation type="journal article" date="2021" name="Microorganisms">
        <title>Acidisoma silvae sp. nov. and Acidisomacellulosilytica sp. nov., Two Acidophilic Bacteria Isolated from Decaying Wood, Hydrolyzing Cellulose and Producing Poly-3-hydroxybutyrate.</title>
        <authorList>
            <person name="Mieszkin S."/>
            <person name="Pouder E."/>
            <person name="Uroz S."/>
            <person name="Simon-Colin C."/>
            <person name="Alain K."/>
        </authorList>
    </citation>
    <scope>NUCLEOTIDE SEQUENCE [LARGE SCALE GENOMIC DNA]</scope>
    <source>
        <strain evidence="2 3">HW T5.17</strain>
    </source>
</reference>
<gene>
    <name evidence="2" type="ORF">ACELLULO517_14610</name>
</gene>
<dbReference type="Pfam" id="PF07963">
    <property type="entry name" value="N_methyl"/>
    <property type="match status" value="1"/>
</dbReference>
<dbReference type="Proteomes" id="UP000721844">
    <property type="component" value="Unassembled WGS sequence"/>
</dbReference>
<keyword evidence="1" id="KW-1133">Transmembrane helix</keyword>
<comment type="caution">
    <text evidence="2">The sequence shown here is derived from an EMBL/GenBank/DDBJ whole genome shotgun (WGS) entry which is preliminary data.</text>
</comment>
<dbReference type="EMBL" id="JAESVA010000004">
    <property type="protein sequence ID" value="MCB8881479.1"/>
    <property type="molecule type" value="Genomic_DNA"/>
</dbReference>
<protein>
    <submittedName>
        <fullName evidence="2">Prepilin-type N-terminal cleavage/methylation domain-containing protein</fullName>
    </submittedName>
</protein>
<feature type="transmembrane region" description="Helical" evidence="1">
    <location>
        <begin position="12"/>
        <end position="33"/>
    </location>
</feature>
<accession>A0A963Z2D9</accession>
<keyword evidence="1" id="KW-0472">Membrane</keyword>